<dbReference type="VEuPathDB" id="FungiDB:MUCCIDRAFT_109318"/>
<sequence length="125" mass="14707">MFGQASNLFQDYPQMPNHNQAPEDATTKVIDTCLKNTKDVMISVIHKRIKKSQLNDHDCFEKHQKTIQDKYPINAKVMLLDPVRLTKLYHPRWLGPYFIKSYTRTDSYYTLADSTVHLFPRDFVT</sequence>
<dbReference type="Proteomes" id="UP000077051">
    <property type="component" value="Unassembled WGS sequence"/>
</dbReference>
<dbReference type="AlphaFoldDB" id="A0A162MU45"/>
<comment type="caution">
    <text evidence="1">The sequence shown here is derived from an EMBL/GenBank/DDBJ whole genome shotgun (WGS) entry which is preliminary data.</text>
</comment>
<reference evidence="1 2" key="1">
    <citation type="submission" date="2015-06" db="EMBL/GenBank/DDBJ databases">
        <title>Expansion of signal transduction pathways in fungi by whole-genome duplication.</title>
        <authorList>
            <consortium name="DOE Joint Genome Institute"/>
            <person name="Corrochano L.M."/>
            <person name="Kuo A."/>
            <person name="Marcet-Houben M."/>
            <person name="Polaino S."/>
            <person name="Salamov A."/>
            <person name="Villalobos J.M."/>
            <person name="Alvarez M.I."/>
            <person name="Avalos J."/>
            <person name="Benito E.P."/>
            <person name="Benoit I."/>
            <person name="Burger G."/>
            <person name="Camino L.P."/>
            <person name="Canovas D."/>
            <person name="Cerda-Olmedo E."/>
            <person name="Cheng J.-F."/>
            <person name="Dominguez A."/>
            <person name="Elias M."/>
            <person name="Eslava A.P."/>
            <person name="Glaser F."/>
            <person name="Grimwood J."/>
            <person name="Gutierrez G."/>
            <person name="Heitman J."/>
            <person name="Henrissat B."/>
            <person name="Iturriaga E.A."/>
            <person name="Lang B.F."/>
            <person name="Lavin J.L."/>
            <person name="Lee S."/>
            <person name="Li W."/>
            <person name="Lindquist E."/>
            <person name="Lopez-Garcia S."/>
            <person name="Luque E.M."/>
            <person name="Marcos A.T."/>
            <person name="Martin J."/>
            <person name="Mccluskey K."/>
            <person name="Medina H.R."/>
            <person name="Miralles-Duran A."/>
            <person name="Miyazaki A."/>
            <person name="Munoz-Torres E."/>
            <person name="Oguiza J.A."/>
            <person name="Ohm R."/>
            <person name="Olmedo M."/>
            <person name="Orejas M."/>
            <person name="Ortiz-Castellanos L."/>
            <person name="Pisabarro A.G."/>
            <person name="Rodriguez-Romero J."/>
            <person name="Ruiz-Herrera J."/>
            <person name="Ruiz-Vazquez R."/>
            <person name="Sanz C."/>
            <person name="Schackwitz W."/>
            <person name="Schmutz J."/>
            <person name="Shahriari M."/>
            <person name="Shelest E."/>
            <person name="Silva-Franco F."/>
            <person name="Soanes D."/>
            <person name="Syed K."/>
            <person name="Tagua V.G."/>
            <person name="Talbot N.J."/>
            <person name="Thon M."/>
            <person name="De Vries R.P."/>
            <person name="Wiebenga A."/>
            <person name="Yadav J.S."/>
            <person name="Braun E.L."/>
            <person name="Baker S."/>
            <person name="Garre V."/>
            <person name="Horwitz B."/>
            <person name="Torres-Martinez S."/>
            <person name="Idnurm A."/>
            <person name="Herrera-Estrella A."/>
            <person name="Gabaldon T."/>
            <person name="Grigoriev I.V."/>
        </authorList>
    </citation>
    <scope>NUCLEOTIDE SEQUENCE [LARGE SCALE GENOMIC DNA]</scope>
    <source>
        <strain evidence="1 2">CBS 277.49</strain>
    </source>
</reference>
<evidence type="ECO:0000313" key="1">
    <source>
        <dbReference type="EMBL" id="OAD05455.1"/>
    </source>
</evidence>
<dbReference type="EMBL" id="AMYB01000003">
    <property type="protein sequence ID" value="OAD05455.1"/>
    <property type="molecule type" value="Genomic_DNA"/>
</dbReference>
<organism evidence="1 2">
    <name type="scientific">Mucor lusitanicus CBS 277.49</name>
    <dbReference type="NCBI Taxonomy" id="747725"/>
    <lineage>
        <taxon>Eukaryota</taxon>
        <taxon>Fungi</taxon>
        <taxon>Fungi incertae sedis</taxon>
        <taxon>Mucoromycota</taxon>
        <taxon>Mucoromycotina</taxon>
        <taxon>Mucoromycetes</taxon>
        <taxon>Mucorales</taxon>
        <taxon>Mucorineae</taxon>
        <taxon>Mucoraceae</taxon>
        <taxon>Mucor</taxon>
    </lineage>
</organism>
<proteinExistence type="predicted"/>
<accession>A0A162MU45</accession>
<keyword evidence="2" id="KW-1185">Reference proteome</keyword>
<name>A0A162MU45_MUCCL</name>
<evidence type="ECO:0000313" key="2">
    <source>
        <dbReference type="Proteomes" id="UP000077051"/>
    </source>
</evidence>
<protein>
    <submittedName>
        <fullName evidence="1">Uncharacterized protein</fullName>
    </submittedName>
</protein>
<gene>
    <name evidence="1" type="ORF">MUCCIDRAFT_109318</name>
</gene>